<dbReference type="InterPro" id="IPR036565">
    <property type="entry name" value="Mur-like_cat_sf"/>
</dbReference>
<dbReference type="Pfam" id="PF08245">
    <property type="entry name" value="Mur_ligase_M"/>
    <property type="match status" value="1"/>
</dbReference>
<evidence type="ECO:0000256" key="3">
    <source>
        <dbReference type="ARBA" id="ARBA00022618"/>
    </source>
</evidence>
<evidence type="ECO:0000256" key="9">
    <source>
        <dbReference type="ARBA" id="ARBA00023316"/>
    </source>
</evidence>
<dbReference type="Gene3D" id="3.40.1190.10">
    <property type="entry name" value="Mur-like, catalytic domain"/>
    <property type="match status" value="1"/>
</dbReference>
<proteinExistence type="inferred from homology"/>
<organism evidence="13 14">
    <name type="scientific">Paenirhodobacter enshiensis</name>
    <dbReference type="NCBI Taxonomy" id="1105367"/>
    <lineage>
        <taxon>Bacteria</taxon>
        <taxon>Pseudomonadati</taxon>
        <taxon>Pseudomonadota</taxon>
        <taxon>Alphaproteobacteria</taxon>
        <taxon>Rhodobacterales</taxon>
        <taxon>Rhodobacter group</taxon>
        <taxon>Paenirhodobacter</taxon>
    </lineage>
</organism>
<comment type="catalytic activity">
    <reaction evidence="10">
        <text>D-alanyl-D-alanine + UDP-N-acetyl-alpha-D-muramoyl-L-alanyl-gamma-D-glutamyl-meso-2,6-diaminopimelate + ATP = UDP-N-acetyl-alpha-D-muramoyl-L-alanyl-gamma-D-glutamyl-meso-2,6-diaminopimeloyl-D-alanyl-D-alanine + ADP + phosphate + H(+)</text>
        <dbReference type="Rhea" id="RHEA:28374"/>
        <dbReference type="ChEBI" id="CHEBI:15378"/>
        <dbReference type="ChEBI" id="CHEBI:30616"/>
        <dbReference type="ChEBI" id="CHEBI:43474"/>
        <dbReference type="ChEBI" id="CHEBI:57822"/>
        <dbReference type="ChEBI" id="CHEBI:61386"/>
        <dbReference type="ChEBI" id="CHEBI:83905"/>
        <dbReference type="ChEBI" id="CHEBI:456216"/>
        <dbReference type="EC" id="6.3.2.10"/>
    </reaction>
</comment>
<dbReference type="GO" id="GO:0051301">
    <property type="term" value="P:cell division"/>
    <property type="evidence" value="ECO:0007669"/>
    <property type="project" value="UniProtKB-KW"/>
</dbReference>
<evidence type="ECO:0000256" key="6">
    <source>
        <dbReference type="ARBA" id="ARBA00022960"/>
    </source>
</evidence>
<dbReference type="eggNOG" id="COG0770">
    <property type="taxonomic scope" value="Bacteria"/>
</dbReference>
<keyword evidence="14" id="KW-1185">Reference proteome</keyword>
<evidence type="ECO:0000259" key="11">
    <source>
        <dbReference type="Pfam" id="PF02875"/>
    </source>
</evidence>
<evidence type="ECO:0000256" key="7">
    <source>
        <dbReference type="ARBA" id="ARBA00022984"/>
    </source>
</evidence>
<keyword evidence="4 10" id="KW-0547">Nucleotide-binding</keyword>
<dbReference type="AlphaFoldDB" id="A0A086Y196"/>
<dbReference type="SUPFAM" id="SSF53244">
    <property type="entry name" value="MurD-like peptide ligases, peptide-binding domain"/>
    <property type="match status" value="1"/>
</dbReference>
<gene>
    <name evidence="10" type="primary">murF</name>
    <name evidence="13" type="ORF">CG50_14110</name>
</gene>
<evidence type="ECO:0000256" key="5">
    <source>
        <dbReference type="ARBA" id="ARBA00022840"/>
    </source>
</evidence>
<dbReference type="Pfam" id="PF02875">
    <property type="entry name" value="Mur_ligase_C"/>
    <property type="match status" value="1"/>
</dbReference>
<name>A0A086Y196_9RHOB</name>
<comment type="function">
    <text evidence="10">Involved in cell wall formation. Catalyzes the final step in the synthesis of UDP-N-acetylmuramoyl-pentapeptide, the precursor of murein.</text>
</comment>
<dbReference type="Gene3D" id="3.40.1390.10">
    <property type="entry name" value="MurE/MurF, N-terminal domain"/>
    <property type="match status" value="1"/>
</dbReference>
<keyword evidence="8 10" id="KW-0131">Cell cycle</keyword>
<evidence type="ECO:0000259" key="12">
    <source>
        <dbReference type="Pfam" id="PF08245"/>
    </source>
</evidence>
<evidence type="ECO:0000256" key="2">
    <source>
        <dbReference type="ARBA" id="ARBA00022598"/>
    </source>
</evidence>
<keyword evidence="3 10" id="KW-0132">Cell division</keyword>
<keyword evidence="2 10" id="KW-0436">Ligase</keyword>
<feature type="domain" description="Mur ligase central" evidence="12">
    <location>
        <begin position="107"/>
        <end position="313"/>
    </location>
</feature>
<evidence type="ECO:0000256" key="10">
    <source>
        <dbReference type="HAMAP-Rule" id="MF_02019"/>
    </source>
</evidence>
<comment type="similarity">
    <text evidence="10">Belongs to the MurCDEF family. MurF subfamily.</text>
</comment>
<dbReference type="PANTHER" id="PTHR43024">
    <property type="entry name" value="UDP-N-ACETYLMURAMOYL-TRIPEPTIDE--D-ALANYL-D-ALANINE LIGASE"/>
    <property type="match status" value="1"/>
</dbReference>
<dbReference type="InterPro" id="IPR051046">
    <property type="entry name" value="MurCDEF_CellWall_CoF430Synth"/>
</dbReference>
<keyword evidence="5 10" id="KW-0067">ATP-binding</keyword>
<dbReference type="UniPathway" id="UPA00219"/>
<comment type="caution">
    <text evidence="13">The sequence shown here is derived from an EMBL/GenBank/DDBJ whole genome shotgun (WGS) entry which is preliminary data.</text>
</comment>
<keyword evidence="6 10" id="KW-0133">Cell shape</keyword>
<evidence type="ECO:0000313" key="14">
    <source>
        <dbReference type="Proteomes" id="UP000028824"/>
    </source>
</evidence>
<dbReference type="SUPFAM" id="SSF63418">
    <property type="entry name" value="MurE/MurF N-terminal domain"/>
    <property type="match status" value="1"/>
</dbReference>
<dbReference type="OrthoDB" id="9800958at2"/>
<dbReference type="Gene3D" id="3.90.190.20">
    <property type="entry name" value="Mur ligase, C-terminal domain"/>
    <property type="match status" value="1"/>
</dbReference>
<dbReference type="GO" id="GO:0008360">
    <property type="term" value="P:regulation of cell shape"/>
    <property type="evidence" value="ECO:0007669"/>
    <property type="project" value="UniProtKB-KW"/>
</dbReference>
<dbReference type="GO" id="GO:0008766">
    <property type="term" value="F:UDP-N-acetylmuramoylalanyl-D-glutamyl-2,6-diaminopimelate-D-alanyl-D-alanine ligase activity"/>
    <property type="evidence" value="ECO:0007669"/>
    <property type="project" value="RHEA"/>
</dbReference>
<evidence type="ECO:0000256" key="1">
    <source>
        <dbReference type="ARBA" id="ARBA00022490"/>
    </source>
</evidence>
<dbReference type="InterPro" id="IPR036615">
    <property type="entry name" value="Mur_ligase_C_dom_sf"/>
</dbReference>
<dbReference type="RefSeq" id="WP_036636076.1">
    <property type="nucleotide sequence ID" value="NZ_JFZB01000007.1"/>
</dbReference>
<dbReference type="STRING" id="1105367.CG50_14110"/>
<dbReference type="EC" id="6.3.2.10" evidence="10"/>
<dbReference type="GO" id="GO:0071555">
    <property type="term" value="P:cell wall organization"/>
    <property type="evidence" value="ECO:0007669"/>
    <property type="project" value="UniProtKB-KW"/>
</dbReference>
<dbReference type="InterPro" id="IPR013221">
    <property type="entry name" value="Mur_ligase_cen"/>
</dbReference>
<dbReference type="InterPro" id="IPR005863">
    <property type="entry name" value="UDP-N-AcMur_synth"/>
</dbReference>
<evidence type="ECO:0000256" key="4">
    <source>
        <dbReference type="ARBA" id="ARBA00022741"/>
    </source>
</evidence>
<dbReference type="GO" id="GO:0005737">
    <property type="term" value="C:cytoplasm"/>
    <property type="evidence" value="ECO:0007669"/>
    <property type="project" value="UniProtKB-SubCell"/>
</dbReference>
<keyword evidence="7 10" id="KW-0573">Peptidoglycan synthesis</keyword>
<protein>
    <recommendedName>
        <fullName evidence="10">UDP-N-acetylmuramoyl-tripeptide--D-alanyl-D-alanine ligase</fullName>
        <ecNumber evidence="10">6.3.2.10</ecNumber>
    </recommendedName>
    <alternativeName>
        <fullName evidence="10">D-alanyl-D-alanine-adding enzyme</fullName>
    </alternativeName>
</protein>
<dbReference type="HAMAP" id="MF_02019">
    <property type="entry name" value="MurF"/>
    <property type="match status" value="1"/>
</dbReference>
<reference evidence="13 14" key="1">
    <citation type="submission" date="2014-03" db="EMBL/GenBank/DDBJ databases">
        <title>Genome of Paenirhodobacter enshiensis DW2-9.</title>
        <authorList>
            <person name="Wang D."/>
            <person name="Wang G."/>
        </authorList>
    </citation>
    <scope>NUCLEOTIDE SEQUENCE [LARGE SCALE GENOMIC DNA]</scope>
    <source>
        <strain evidence="13 14">DW2-9</strain>
    </source>
</reference>
<accession>A0A086Y196</accession>
<dbReference type="GO" id="GO:0009252">
    <property type="term" value="P:peptidoglycan biosynthetic process"/>
    <property type="evidence" value="ECO:0007669"/>
    <property type="project" value="UniProtKB-UniRule"/>
</dbReference>
<sequence>MTILWTSETAAHATGGRATRPFELTGLSIDTRSIGKGELFVALRDVRDGHDFVRDALDKGAAAALVSRIPEGCTEADPLLIVPDVLTALQDLGRAGRARARAKVIAVTGSVGKTSTKEMLRAVLSAQGSVHAAEASFNNQWGVPITLARMPADVDFAVIEIGMNHAGEIAPLTRLARPHVAMITTVAAAHLEAFGSLEGIAHEKASIFEGLEPGGVAVVPEGLGVTPILLAAARAHAAKVLTFGEDKGCDYRMLSARVVGDVTIVKAETMMPAPALTRAGTVPLRPLRRKTLLFKVMSPGRHFALNGLGVLAVTEAVGADPSVAALDMARWQPPAGRGARQRIYLDILDEHQSFDLFDDAFNANPTSLAAALEVLAGAETRDGVGRVRRGRRVAILGDMLELGPDEIALHEAVARLPAMAKVDLVHCVGPRMRALWQALPQEKRGEWYETAPEMVARAQHLVDAGDVVLVKGSKGSKVSLVVDALKKLGQPDAAELFRGKD</sequence>
<dbReference type="GO" id="GO:0047480">
    <property type="term" value="F:UDP-N-acetylmuramoyl-tripeptide-D-alanyl-D-alanine ligase activity"/>
    <property type="evidence" value="ECO:0007669"/>
    <property type="project" value="UniProtKB-UniRule"/>
</dbReference>
<evidence type="ECO:0000313" key="13">
    <source>
        <dbReference type="EMBL" id="KFI28046.1"/>
    </source>
</evidence>
<feature type="domain" description="Mur ligase C-terminal" evidence="11">
    <location>
        <begin position="347"/>
        <end position="473"/>
    </location>
</feature>
<dbReference type="Proteomes" id="UP000028824">
    <property type="component" value="Unassembled WGS sequence"/>
</dbReference>
<keyword evidence="1 10" id="KW-0963">Cytoplasm</keyword>
<dbReference type="PANTHER" id="PTHR43024:SF1">
    <property type="entry name" value="UDP-N-ACETYLMURAMOYL-TRIPEPTIDE--D-ALANYL-D-ALANINE LIGASE"/>
    <property type="match status" value="1"/>
</dbReference>
<comment type="subcellular location">
    <subcellularLocation>
        <location evidence="10">Cytoplasm</location>
    </subcellularLocation>
</comment>
<dbReference type="InterPro" id="IPR004101">
    <property type="entry name" value="Mur_ligase_C"/>
</dbReference>
<evidence type="ECO:0000256" key="8">
    <source>
        <dbReference type="ARBA" id="ARBA00023306"/>
    </source>
</evidence>
<dbReference type="GO" id="GO:0005524">
    <property type="term" value="F:ATP binding"/>
    <property type="evidence" value="ECO:0007669"/>
    <property type="project" value="UniProtKB-UniRule"/>
</dbReference>
<dbReference type="InterPro" id="IPR035911">
    <property type="entry name" value="MurE/MurF_N"/>
</dbReference>
<feature type="binding site" evidence="10">
    <location>
        <begin position="109"/>
        <end position="115"/>
    </location>
    <ligand>
        <name>ATP</name>
        <dbReference type="ChEBI" id="CHEBI:30616"/>
    </ligand>
</feature>
<dbReference type="SUPFAM" id="SSF53623">
    <property type="entry name" value="MurD-like peptide ligases, catalytic domain"/>
    <property type="match status" value="1"/>
</dbReference>
<dbReference type="EMBL" id="JFZB01000007">
    <property type="protein sequence ID" value="KFI28046.1"/>
    <property type="molecule type" value="Genomic_DNA"/>
</dbReference>
<keyword evidence="9 10" id="KW-0961">Cell wall biogenesis/degradation</keyword>
<comment type="pathway">
    <text evidence="10">Cell wall biogenesis; peptidoglycan biosynthesis.</text>
</comment>